<feature type="domain" description="DUF7747" evidence="2">
    <location>
        <begin position="169"/>
        <end position="333"/>
    </location>
</feature>
<dbReference type="AlphaFoldDB" id="A0AA36FZQ6"/>
<protein>
    <recommendedName>
        <fullName evidence="2">DUF7747 domain-containing protein</fullName>
    </recommendedName>
</protein>
<proteinExistence type="predicted"/>
<name>A0AA36FZQ6_9BILA</name>
<organism evidence="3 4">
    <name type="scientific">Mesorhabditis spiculigera</name>
    <dbReference type="NCBI Taxonomy" id="96644"/>
    <lineage>
        <taxon>Eukaryota</taxon>
        <taxon>Metazoa</taxon>
        <taxon>Ecdysozoa</taxon>
        <taxon>Nematoda</taxon>
        <taxon>Chromadorea</taxon>
        <taxon>Rhabditida</taxon>
        <taxon>Rhabditina</taxon>
        <taxon>Rhabditomorpha</taxon>
        <taxon>Rhabditoidea</taxon>
        <taxon>Rhabditidae</taxon>
        <taxon>Mesorhabditinae</taxon>
        <taxon>Mesorhabditis</taxon>
    </lineage>
</organism>
<feature type="region of interest" description="Disordered" evidence="1">
    <location>
        <begin position="1"/>
        <end position="105"/>
    </location>
</feature>
<comment type="caution">
    <text evidence="3">The sequence shown here is derived from an EMBL/GenBank/DDBJ whole genome shotgun (WGS) entry which is preliminary data.</text>
</comment>
<dbReference type="PANTHER" id="PTHR31824:SF3">
    <property type="entry name" value="AAA DOMAIN-CONTAINING PROTEIN"/>
    <property type="match status" value="1"/>
</dbReference>
<reference evidence="3" key="1">
    <citation type="submission" date="2023-06" db="EMBL/GenBank/DDBJ databases">
        <authorList>
            <person name="Delattre M."/>
        </authorList>
    </citation>
    <scope>NUCLEOTIDE SEQUENCE</scope>
    <source>
        <strain evidence="3">AF72</strain>
    </source>
</reference>
<sequence length="739" mass="83470">MSERRGRPPARFSPSLSDQTGERRSEGLKDRRKGDGQRSSERLSVQRSGKSKNEAQGSVEIDVVNLGPEEAAFVPRPPQSIGRKRKRQEQTAPAISPQPTPTDEECIDVAGTSLEEEQEDHDSSAENPPQLAPAEAIEKSAAYDALRSILPGPTPSGIAAIHLLLESTQPEQTDYGDYYLTVIPRRLTEFYRKESVLNIVANYALETRELGWVNRTAPIIPPFSGEPGNYLFLVDGSKLPPSVLRQDALSPWSRNKDEIVNGVPKPHTRCKQRHFPVVMETGRYQIAAGERAQEAIYRLHEYTATHPHCARLKKRIYYLERDGTVFGNYMVLYEFTGTGGYPKLTKKMEHMLEMLRKGDELPLLACIPGQETRFAQMDTSEQLDIEEMIEVDGDIEGEERCDTSAEYYICEHSVTRFKYPRLRRKIFFVVTRDEQLIANVIILYLYAEKGALPALPSGSTLANVEFVQISEETPIYDLLDVVDTIQLMPNALFARVLDTRLLHDKRRILELAFNQAATVSELGLLNDKVPGMPPQTQMTGCFVCFVDTKSGALVDQRQLTIDALAPWSEGQRGAAIFIRPKYKRYQLYRSNENARRLELCWNAGEAAVEDNASEFSLVVYTATLPRCQRLKKRIYYVMCGRCLVGNVVIFYNYEIPGPLPTEVAPLNLVNAEVQKRVNAVLDFAAFQFNCGSEKEVLDVLFRVLVQRNETHLLQNVRDEYGIEILTQEEPLDVSGENPK</sequence>
<evidence type="ECO:0000259" key="2">
    <source>
        <dbReference type="Pfam" id="PF24927"/>
    </source>
</evidence>
<feature type="compositionally biased region" description="Basic and acidic residues" evidence="1">
    <location>
        <begin position="20"/>
        <end position="41"/>
    </location>
</feature>
<dbReference type="Proteomes" id="UP001177023">
    <property type="component" value="Unassembled WGS sequence"/>
</dbReference>
<dbReference type="Pfam" id="PF24927">
    <property type="entry name" value="DUF7747"/>
    <property type="match status" value="2"/>
</dbReference>
<dbReference type="PANTHER" id="PTHR31824">
    <property type="entry name" value="PROTEIN CBG17809"/>
    <property type="match status" value="1"/>
</dbReference>
<evidence type="ECO:0000313" key="4">
    <source>
        <dbReference type="Proteomes" id="UP001177023"/>
    </source>
</evidence>
<evidence type="ECO:0000313" key="3">
    <source>
        <dbReference type="EMBL" id="CAJ0573057.1"/>
    </source>
</evidence>
<feature type="non-terminal residue" evidence="3">
    <location>
        <position position="1"/>
    </location>
</feature>
<accession>A0AA36FZQ6</accession>
<dbReference type="EMBL" id="CATQJA010002612">
    <property type="protein sequence ID" value="CAJ0573057.1"/>
    <property type="molecule type" value="Genomic_DNA"/>
</dbReference>
<keyword evidence="4" id="KW-1185">Reference proteome</keyword>
<evidence type="ECO:0000256" key="1">
    <source>
        <dbReference type="SAM" id="MobiDB-lite"/>
    </source>
</evidence>
<gene>
    <name evidence="3" type="ORF">MSPICULIGERA_LOCUS11426</name>
</gene>
<dbReference type="InterPro" id="IPR056649">
    <property type="entry name" value="DUF7747"/>
</dbReference>
<feature type="domain" description="DUF7747" evidence="2">
    <location>
        <begin position="488"/>
        <end position="651"/>
    </location>
</feature>